<dbReference type="AlphaFoldDB" id="A0A4Z1PDD9"/>
<name>A0A4Z1PDD9_9PEZI</name>
<dbReference type="InterPro" id="IPR017946">
    <property type="entry name" value="PLC-like_Pdiesterase_TIM-brl"/>
</dbReference>
<dbReference type="Gene3D" id="3.20.20.190">
    <property type="entry name" value="Phosphatidylinositol (PI) phosphodiesterase"/>
    <property type="match status" value="1"/>
</dbReference>
<dbReference type="Proteomes" id="UP000298493">
    <property type="component" value="Unassembled WGS sequence"/>
</dbReference>
<accession>A0A4Z1PDD9</accession>
<gene>
    <name evidence="1" type="ORF">E6O75_ATG02205</name>
</gene>
<dbReference type="STRING" id="86259.A0A4Z1PDD9"/>
<sequence>MSDAILFGIAPNIIRSIAITQKDFLPTILAIGARYFEFRPAHLHKAVLPIAQIPDRLYFMHDPIPGIAVDHFLYDCIAFLMAHPLEIIVVLIRWDGAPAECARPNDEELAGYIKTALQSSNDTIITESLDDMTKLISQLSSYDDASNATLNGDSIIAAFDRKSSTAAEDGKALCYHGQCVQQVLDV</sequence>
<evidence type="ECO:0000313" key="1">
    <source>
        <dbReference type="EMBL" id="TID23031.1"/>
    </source>
</evidence>
<evidence type="ECO:0000313" key="2">
    <source>
        <dbReference type="Proteomes" id="UP000298493"/>
    </source>
</evidence>
<dbReference type="EMBL" id="SNSC02000007">
    <property type="protein sequence ID" value="TID23031.1"/>
    <property type="molecule type" value="Genomic_DNA"/>
</dbReference>
<keyword evidence="2" id="KW-1185">Reference proteome</keyword>
<proteinExistence type="predicted"/>
<dbReference type="GO" id="GO:0008081">
    <property type="term" value="F:phosphoric diester hydrolase activity"/>
    <property type="evidence" value="ECO:0007669"/>
    <property type="project" value="InterPro"/>
</dbReference>
<protein>
    <submittedName>
        <fullName evidence="1">PLC-like phosphodiesterase</fullName>
    </submittedName>
</protein>
<dbReference type="GO" id="GO:0006629">
    <property type="term" value="P:lipid metabolic process"/>
    <property type="evidence" value="ECO:0007669"/>
    <property type="project" value="InterPro"/>
</dbReference>
<organism evidence="1 2">
    <name type="scientific">Venturia nashicola</name>
    <dbReference type="NCBI Taxonomy" id="86259"/>
    <lineage>
        <taxon>Eukaryota</taxon>
        <taxon>Fungi</taxon>
        <taxon>Dikarya</taxon>
        <taxon>Ascomycota</taxon>
        <taxon>Pezizomycotina</taxon>
        <taxon>Dothideomycetes</taxon>
        <taxon>Pleosporomycetidae</taxon>
        <taxon>Venturiales</taxon>
        <taxon>Venturiaceae</taxon>
        <taxon>Venturia</taxon>
    </lineage>
</organism>
<dbReference type="SUPFAM" id="SSF51695">
    <property type="entry name" value="PLC-like phosphodiesterases"/>
    <property type="match status" value="1"/>
</dbReference>
<comment type="caution">
    <text evidence="1">The sequence shown here is derived from an EMBL/GenBank/DDBJ whole genome shotgun (WGS) entry which is preliminary data.</text>
</comment>
<reference evidence="1 2" key="1">
    <citation type="submission" date="2019-04" db="EMBL/GenBank/DDBJ databases">
        <title>High contiguity whole genome sequence and gene annotation resource for two Venturia nashicola isolates.</title>
        <authorList>
            <person name="Prokchorchik M."/>
            <person name="Won K."/>
            <person name="Lee Y."/>
            <person name="Choi E.D."/>
            <person name="Segonzac C."/>
            <person name="Sohn K.H."/>
        </authorList>
    </citation>
    <scope>NUCLEOTIDE SEQUENCE [LARGE SCALE GENOMIC DNA]</scope>
    <source>
        <strain evidence="1 2">PRI2</strain>
    </source>
</reference>